<gene>
    <name evidence="1" type="ORF">KIW84_065801</name>
</gene>
<dbReference type="Gene3D" id="3.30.30.170">
    <property type="match status" value="1"/>
</dbReference>
<proteinExistence type="predicted"/>
<dbReference type="AlphaFoldDB" id="A0A9D4WG45"/>
<dbReference type="Gramene" id="Psat06G0580100-T1">
    <property type="protein sequence ID" value="KAI5401097.1"/>
    <property type="gene ID" value="KIW84_065801"/>
</dbReference>
<reference evidence="1 2" key="1">
    <citation type="journal article" date="2022" name="Nat. Genet.">
        <title>Improved pea reference genome and pan-genome highlight genomic features and evolutionary characteristics.</title>
        <authorList>
            <person name="Yang T."/>
            <person name="Liu R."/>
            <person name="Luo Y."/>
            <person name="Hu S."/>
            <person name="Wang D."/>
            <person name="Wang C."/>
            <person name="Pandey M.K."/>
            <person name="Ge S."/>
            <person name="Xu Q."/>
            <person name="Li N."/>
            <person name="Li G."/>
            <person name="Huang Y."/>
            <person name="Saxena R.K."/>
            <person name="Ji Y."/>
            <person name="Li M."/>
            <person name="Yan X."/>
            <person name="He Y."/>
            <person name="Liu Y."/>
            <person name="Wang X."/>
            <person name="Xiang C."/>
            <person name="Varshney R.K."/>
            <person name="Ding H."/>
            <person name="Gao S."/>
            <person name="Zong X."/>
        </authorList>
    </citation>
    <scope>NUCLEOTIDE SEQUENCE [LARGE SCALE GENOMIC DNA]</scope>
    <source>
        <strain evidence="1 2">cv. Zhongwan 6</strain>
    </source>
</reference>
<evidence type="ECO:0000313" key="1">
    <source>
        <dbReference type="EMBL" id="KAI5401097.1"/>
    </source>
</evidence>
<dbReference type="EMBL" id="JAMSHJ010000006">
    <property type="protein sequence ID" value="KAI5401097.1"/>
    <property type="molecule type" value="Genomic_DNA"/>
</dbReference>
<keyword evidence="2" id="KW-1185">Reference proteome</keyword>
<comment type="caution">
    <text evidence="1">The sequence shown here is derived from an EMBL/GenBank/DDBJ whole genome shotgun (WGS) entry which is preliminary data.</text>
</comment>
<evidence type="ECO:0000313" key="2">
    <source>
        <dbReference type="Proteomes" id="UP001058974"/>
    </source>
</evidence>
<sequence>MAATSDQHSTLCPNKRSRMQVSQGTSFVSYYHTEFRIPASSAVADSENRVTGNSDDAFYRQKMPRTITRIEGKGNGIQTSIINTVVFHFALSPNDDTKWR</sequence>
<organism evidence="1 2">
    <name type="scientific">Pisum sativum</name>
    <name type="common">Garden pea</name>
    <name type="synonym">Lathyrus oleraceus</name>
    <dbReference type="NCBI Taxonomy" id="3888"/>
    <lineage>
        <taxon>Eukaryota</taxon>
        <taxon>Viridiplantae</taxon>
        <taxon>Streptophyta</taxon>
        <taxon>Embryophyta</taxon>
        <taxon>Tracheophyta</taxon>
        <taxon>Spermatophyta</taxon>
        <taxon>Magnoliopsida</taxon>
        <taxon>eudicotyledons</taxon>
        <taxon>Gunneridae</taxon>
        <taxon>Pentapetalae</taxon>
        <taxon>rosids</taxon>
        <taxon>fabids</taxon>
        <taxon>Fabales</taxon>
        <taxon>Fabaceae</taxon>
        <taxon>Papilionoideae</taxon>
        <taxon>50 kb inversion clade</taxon>
        <taxon>NPAAA clade</taxon>
        <taxon>Hologalegina</taxon>
        <taxon>IRL clade</taxon>
        <taxon>Fabeae</taxon>
        <taxon>Lathyrus</taxon>
    </lineage>
</organism>
<protein>
    <submittedName>
        <fullName evidence="1">Uncharacterized protein</fullName>
    </submittedName>
</protein>
<accession>A0A9D4WG45</accession>
<dbReference type="Proteomes" id="UP001058974">
    <property type="component" value="Chromosome 6"/>
</dbReference>
<name>A0A9D4WG45_PEA</name>